<reference evidence="9" key="1">
    <citation type="journal article" date="2016" name="Nat. Commun.">
        <title>Genome analysis of three Pneumocystis species reveals adaptation mechanisms to life exclusively in mammalian hosts.</title>
        <authorList>
            <person name="Ma L."/>
            <person name="Chen Z."/>
            <person name="Huang D.W."/>
            <person name="Kutty G."/>
            <person name="Ishihara M."/>
            <person name="Wang H."/>
            <person name="Abouelleil A."/>
            <person name="Bishop L."/>
            <person name="Davey E."/>
            <person name="Deng R."/>
            <person name="Deng X."/>
            <person name="Fan L."/>
            <person name="Fantoni G."/>
            <person name="Fitzgerald M."/>
            <person name="Gogineni E."/>
            <person name="Goldberg J.M."/>
            <person name="Handley G."/>
            <person name="Hu X."/>
            <person name="Huber C."/>
            <person name="Jiao X."/>
            <person name="Jones K."/>
            <person name="Levin J.Z."/>
            <person name="Liu Y."/>
            <person name="Macdonald P."/>
            <person name="Melnikov A."/>
            <person name="Raley C."/>
            <person name="Sassi M."/>
            <person name="Sherman B.T."/>
            <person name="Song X."/>
            <person name="Sykes S."/>
            <person name="Tran B."/>
            <person name="Walsh L."/>
            <person name="Xia Y."/>
            <person name="Yang J."/>
            <person name="Young S."/>
            <person name="Zeng Q."/>
            <person name="Zheng X."/>
            <person name="Stephens R."/>
            <person name="Nusbaum C."/>
            <person name="Birren B.W."/>
            <person name="Azadi P."/>
            <person name="Lempicki R.A."/>
            <person name="Cuomo C.A."/>
            <person name="Kovacs J.A."/>
        </authorList>
    </citation>
    <scope>NUCLEOTIDE SEQUENCE [LARGE SCALE GENOMIC DNA]</scope>
    <source>
        <strain evidence="9">RU7</strain>
    </source>
</reference>
<evidence type="ECO:0000256" key="5">
    <source>
        <dbReference type="ARBA" id="ARBA00025222"/>
    </source>
</evidence>
<gene>
    <name evidence="8" type="ORF">T551_01276</name>
</gene>
<comment type="function">
    <text evidence="5">Component of the SWR1 complex which mediates the ATP-dependent exchange of histone H2A for the H2A variant HZT1 leading to transcriptional regulation of selected genes by chromatin remodeling. Involved in chromosome stability.</text>
</comment>
<dbReference type="OrthoDB" id="6220758at2759"/>
<dbReference type="Gene3D" id="3.90.640.10">
    <property type="entry name" value="Actin, Chain A, domain 4"/>
    <property type="match status" value="1"/>
</dbReference>
<dbReference type="GO" id="GO:0031491">
    <property type="term" value="F:nucleosome binding"/>
    <property type="evidence" value="ECO:0007669"/>
    <property type="project" value="EnsemblFungi"/>
</dbReference>
<organism evidence="8 9">
    <name type="scientific">Pneumocystis jirovecii (strain RU7)</name>
    <name type="common">Human pneumocystis pneumonia agent</name>
    <dbReference type="NCBI Taxonomy" id="1408657"/>
    <lineage>
        <taxon>Eukaryota</taxon>
        <taxon>Fungi</taxon>
        <taxon>Dikarya</taxon>
        <taxon>Ascomycota</taxon>
        <taxon>Taphrinomycotina</taxon>
        <taxon>Pneumocystomycetes</taxon>
        <taxon>Pneumocystaceae</taxon>
        <taxon>Pneumocystis</taxon>
    </lineage>
</organism>
<dbReference type="InterPro" id="IPR043129">
    <property type="entry name" value="ATPase_NBD"/>
</dbReference>
<dbReference type="RefSeq" id="XP_018230193.1">
    <property type="nucleotide sequence ID" value="XM_018373539.1"/>
</dbReference>
<evidence type="ECO:0000313" key="9">
    <source>
        <dbReference type="Proteomes" id="UP000053447"/>
    </source>
</evidence>
<dbReference type="VEuPathDB" id="FungiDB:T551_01276"/>
<dbReference type="GO" id="GO:0006338">
    <property type="term" value="P:chromatin remodeling"/>
    <property type="evidence" value="ECO:0007669"/>
    <property type="project" value="EnsemblFungi"/>
</dbReference>
<dbReference type="GeneID" id="28939794"/>
<comment type="subcellular location">
    <subcellularLocation>
        <location evidence="1">Cytoplasm</location>
    </subcellularLocation>
</comment>
<keyword evidence="4" id="KW-0963">Cytoplasm</keyword>
<dbReference type="Proteomes" id="UP000053447">
    <property type="component" value="Unassembled WGS sequence"/>
</dbReference>
<dbReference type="AlphaFoldDB" id="A0A0W4ZS49"/>
<comment type="subunit">
    <text evidence="6">Component of the SWR1 chromatin remodeling complex.</text>
</comment>
<dbReference type="CDD" id="cd10210">
    <property type="entry name" value="ASKHA_NBD_Arp6"/>
    <property type="match status" value="1"/>
</dbReference>
<evidence type="ECO:0000256" key="3">
    <source>
        <dbReference type="ARBA" id="ARBA00018633"/>
    </source>
</evidence>
<evidence type="ECO:0000256" key="2">
    <source>
        <dbReference type="ARBA" id="ARBA00005665"/>
    </source>
</evidence>
<dbReference type="EMBL" id="LFWA01000005">
    <property type="protein sequence ID" value="KTW31203.1"/>
    <property type="molecule type" value="Genomic_DNA"/>
</dbReference>
<name>A0A0W4ZS49_PNEJ7</name>
<dbReference type="PANTHER" id="PTHR11937">
    <property type="entry name" value="ACTIN"/>
    <property type="match status" value="1"/>
</dbReference>
<dbReference type="GO" id="GO:0034399">
    <property type="term" value="C:nuclear periphery"/>
    <property type="evidence" value="ECO:0007669"/>
    <property type="project" value="EnsemblFungi"/>
</dbReference>
<dbReference type="eggNOG" id="KOG0680">
    <property type="taxonomic scope" value="Eukaryota"/>
</dbReference>
<dbReference type="InterPro" id="IPR004000">
    <property type="entry name" value="Actin"/>
</dbReference>
<dbReference type="SMART" id="SM00268">
    <property type="entry name" value="ACTIN"/>
    <property type="match status" value="1"/>
</dbReference>
<protein>
    <recommendedName>
        <fullName evidence="3">Actin-like protein ARP6</fullName>
    </recommendedName>
    <alternativeName>
        <fullName evidence="7">Actin-like protein arp6</fullName>
    </alternativeName>
</protein>
<keyword evidence="9" id="KW-1185">Reference proteome</keyword>
<comment type="similarity">
    <text evidence="2">Belongs to the actin family. ARP6 subfamily.</text>
</comment>
<evidence type="ECO:0000256" key="1">
    <source>
        <dbReference type="ARBA" id="ARBA00004496"/>
    </source>
</evidence>
<dbReference type="FunFam" id="3.90.640.10:FF:000014">
    <property type="entry name" value="Putative actin-related protein 6"/>
    <property type="match status" value="1"/>
</dbReference>
<evidence type="ECO:0000256" key="6">
    <source>
        <dbReference type="ARBA" id="ARBA00063309"/>
    </source>
</evidence>
<evidence type="ECO:0000256" key="7">
    <source>
        <dbReference type="ARBA" id="ARBA00073820"/>
    </source>
</evidence>
<dbReference type="Gene3D" id="3.30.420.40">
    <property type="match status" value="2"/>
</dbReference>
<proteinExistence type="inferred from homology"/>
<dbReference type="Pfam" id="PF00022">
    <property type="entry name" value="Actin"/>
    <property type="match status" value="1"/>
</dbReference>
<dbReference type="SUPFAM" id="SSF53067">
    <property type="entry name" value="Actin-like ATPase domain"/>
    <property type="match status" value="2"/>
</dbReference>
<accession>A0A0W4ZS49</accession>
<sequence>MTVLIVDNGGYSIKYGFSLDDSPKIAPNCIAKSLSERRIYIGSQVLGCKDFSSLRFRRPIDRGYLVNWESEKVIWDQLFSQKDFIVDYNETSLLLTEPPYNFPQLQLAYDQIIFEEYEFQSYYKCIASSLVPWNNEKIYEVQTEMNKPREFSLVIDSGFSFTHIIPLISGEIQWKAVKRLNVGGKLLTNYLKEIISFRHYDIMEEFFLADQIKKSCFFVSSNFNDDIEISKGKKPGNLSIDYVLPDYSTNKQGFVLTPGSQRDLIEERLILTLKNERFIVPEVLFNPSIIKLKQAGIPEAVMQSLKLLEDDLQELLLANIFLIGGNSFFKGYSERLRKELRSLVPAHCKILIYQPYNPDTFAWMGGSSLARNTKIFNQKKVTRAEYMEYGSNIFLKKSGLDRNKEFDLVSYE</sequence>
<evidence type="ECO:0000256" key="4">
    <source>
        <dbReference type="ARBA" id="ARBA00022490"/>
    </source>
</evidence>
<evidence type="ECO:0000313" key="8">
    <source>
        <dbReference type="EMBL" id="KTW31203.1"/>
    </source>
</evidence>
<dbReference type="STRING" id="1408657.A0A0W4ZS49"/>
<dbReference type="GO" id="GO:0005737">
    <property type="term" value="C:cytoplasm"/>
    <property type="evidence" value="ECO:0007669"/>
    <property type="project" value="UniProtKB-SubCell"/>
</dbReference>
<comment type="caution">
    <text evidence="8">The sequence shown here is derived from an EMBL/GenBank/DDBJ whole genome shotgun (WGS) entry which is preliminary data.</text>
</comment>
<dbReference type="Gene3D" id="2.30.36.70">
    <property type="entry name" value="Actin, Chain A, domain 2"/>
    <property type="match status" value="1"/>
</dbReference>
<dbReference type="GO" id="GO:0000812">
    <property type="term" value="C:Swr1 complex"/>
    <property type="evidence" value="ECO:0007669"/>
    <property type="project" value="EnsemblFungi"/>
</dbReference>